<evidence type="ECO:0000313" key="1">
    <source>
        <dbReference type="EMBL" id="KAJ0106547.1"/>
    </source>
</evidence>
<evidence type="ECO:0000313" key="2">
    <source>
        <dbReference type="Proteomes" id="UP001164250"/>
    </source>
</evidence>
<protein>
    <submittedName>
        <fullName evidence="1">Uncharacterized protein</fullName>
    </submittedName>
</protein>
<dbReference type="EMBL" id="CM047898">
    <property type="protein sequence ID" value="KAJ0106547.1"/>
    <property type="molecule type" value="Genomic_DNA"/>
</dbReference>
<keyword evidence="2" id="KW-1185">Reference proteome</keyword>
<comment type="caution">
    <text evidence="1">The sequence shown here is derived from an EMBL/GenBank/DDBJ whole genome shotgun (WGS) entry which is preliminary data.</text>
</comment>
<sequence length="70" mass="8204">MVDGEQLVDSSAIIDKSGHTIIPEKMAVSAYEDDEETNWRRYGIYSITYVYFFQHLLLTFSLYWACIEET</sequence>
<accession>A0ACC1C3F4</accession>
<dbReference type="Proteomes" id="UP001164250">
    <property type="component" value="Chromosome 2"/>
</dbReference>
<proteinExistence type="predicted"/>
<organism evidence="1 2">
    <name type="scientific">Pistacia atlantica</name>
    <dbReference type="NCBI Taxonomy" id="434234"/>
    <lineage>
        <taxon>Eukaryota</taxon>
        <taxon>Viridiplantae</taxon>
        <taxon>Streptophyta</taxon>
        <taxon>Embryophyta</taxon>
        <taxon>Tracheophyta</taxon>
        <taxon>Spermatophyta</taxon>
        <taxon>Magnoliopsida</taxon>
        <taxon>eudicotyledons</taxon>
        <taxon>Gunneridae</taxon>
        <taxon>Pentapetalae</taxon>
        <taxon>rosids</taxon>
        <taxon>malvids</taxon>
        <taxon>Sapindales</taxon>
        <taxon>Anacardiaceae</taxon>
        <taxon>Pistacia</taxon>
    </lineage>
</organism>
<reference evidence="2" key="1">
    <citation type="journal article" date="2023" name="G3 (Bethesda)">
        <title>Genome assembly and association tests identify interacting loci associated with vigor, precocity, and sex in interspecific pistachio rootstocks.</title>
        <authorList>
            <person name="Palmer W."/>
            <person name="Jacygrad E."/>
            <person name="Sagayaradj S."/>
            <person name="Cavanaugh K."/>
            <person name="Han R."/>
            <person name="Bertier L."/>
            <person name="Beede B."/>
            <person name="Kafkas S."/>
            <person name="Golino D."/>
            <person name="Preece J."/>
            <person name="Michelmore R."/>
        </authorList>
    </citation>
    <scope>NUCLEOTIDE SEQUENCE [LARGE SCALE GENOMIC DNA]</scope>
</reference>
<gene>
    <name evidence="1" type="ORF">Patl1_19610</name>
</gene>
<name>A0ACC1C3F4_9ROSI</name>